<sequence>MKFLADRSHLAIVAAKFSCGAPRAGSEKGPDAIIKTGIFDNIASRANLTLSFYTSSQDDAELELPSDQDESGLKRPREVSAAAAHISDSVYQRARPGNFVLTLGGDHSIGVGTVSGTSKAIRERFSGRDLGVLWIDAHADINTPETSLSGRLHGMPVAFLSGIAKSPKKGIFDWLEDSHLINMKKFVYIGLRDVDEAEQATIARTGIKAFTMEDVKRFGIEKVMDLALDHIDHIGDETPIHASYDIDSLDPEWAPSTGFSVASGLSLDEGVYVAKRLYQSGNLIALDLVEINPDVATSQLNVTVEAGCKLIKSALGA</sequence>
<dbReference type="GO" id="GO:0004053">
    <property type="term" value="F:arginase activity"/>
    <property type="evidence" value="ECO:0007669"/>
    <property type="project" value="UniProtKB-EC"/>
</dbReference>
<dbReference type="InterPro" id="IPR014033">
    <property type="entry name" value="Arginase"/>
</dbReference>
<dbReference type="CDD" id="cd09989">
    <property type="entry name" value="Arginase"/>
    <property type="match status" value="1"/>
</dbReference>
<comment type="subunit">
    <text evidence="2">Homotrimer.</text>
</comment>
<evidence type="ECO:0000256" key="8">
    <source>
        <dbReference type="ARBA" id="ARBA00023211"/>
    </source>
</evidence>
<reference evidence="13" key="1">
    <citation type="submission" date="2021-07" db="EMBL/GenBank/DDBJ databases">
        <authorList>
            <person name="Branca A.L. A."/>
        </authorList>
    </citation>
    <scope>NUCLEOTIDE SEQUENCE</scope>
</reference>
<dbReference type="NCBIfam" id="TIGR01229">
    <property type="entry name" value="rocF_arginase"/>
    <property type="match status" value="1"/>
</dbReference>
<evidence type="ECO:0000256" key="5">
    <source>
        <dbReference type="ARBA" id="ARBA00022503"/>
    </source>
</evidence>
<keyword evidence="14" id="KW-1185">Reference proteome</keyword>
<dbReference type="InterPro" id="IPR006035">
    <property type="entry name" value="Ureohydrolase"/>
</dbReference>
<protein>
    <recommendedName>
        <fullName evidence="4 12">Arginase</fullName>
        <ecNumber evidence="3 12">3.5.3.1</ecNumber>
    </recommendedName>
</protein>
<evidence type="ECO:0000256" key="9">
    <source>
        <dbReference type="ARBA" id="ARBA00047391"/>
    </source>
</evidence>
<keyword evidence="8 12" id="KW-0464">Manganese</keyword>
<gene>
    <name evidence="13" type="ORF">POLS_LOCUS9731</name>
</gene>
<dbReference type="PROSITE" id="PS51409">
    <property type="entry name" value="ARGINASE_2"/>
    <property type="match status" value="1"/>
</dbReference>
<evidence type="ECO:0000256" key="7">
    <source>
        <dbReference type="ARBA" id="ARBA00022801"/>
    </source>
</evidence>
<name>A0A9W4IJ41_PENOL</name>
<dbReference type="Pfam" id="PF00491">
    <property type="entry name" value="Arginase"/>
    <property type="match status" value="1"/>
</dbReference>
<dbReference type="GO" id="GO:0006525">
    <property type="term" value="P:arginine metabolic process"/>
    <property type="evidence" value="ECO:0007669"/>
    <property type="project" value="UniProtKB-KW"/>
</dbReference>
<dbReference type="EMBL" id="CAJVOS010000104">
    <property type="protein sequence ID" value="CAG8292875.1"/>
    <property type="molecule type" value="Genomic_DNA"/>
</dbReference>
<comment type="caution">
    <text evidence="13">The sequence shown here is derived from an EMBL/GenBank/DDBJ whole genome shotgun (WGS) entry which is preliminary data.</text>
</comment>
<dbReference type="InterPro" id="IPR023696">
    <property type="entry name" value="Ureohydrolase_dom_sf"/>
</dbReference>
<dbReference type="PROSITE" id="PS01053">
    <property type="entry name" value="ARGINASE_1"/>
    <property type="match status" value="1"/>
</dbReference>
<keyword evidence="5 12" id="KW-0056">Arginine metabolism</keyword>
<evidence type="ECO:0000256" key="2">
    <source>
        <dbReference type="ARBA" id="ARBA00011233"/>
    </source>
</evidence>
<dbReference type="PRINTS" id="PR00116">
    <property type="entry name" value="ARGINASE"/>
</dbReference>
<keyword evidence="7 11" id="KW-0378">Hydrolase</keyword>
<evidence type="ECO:0000256" key="11">
    <source>
        <dbReference type="RuleBase" id="RU003684"/>
    </source>
</evidence>
<evidence type="ECO:0000256" key="6">
    <source>
        <dbReference type="ARBA" id="ARBA00022723"/>
    </source>
</evidence>
<evidence type="ECO:0000256" key="12">
    <source>
        <dbReference type="RuleBase" id="RU361159"/>
    </source>
</evidence>
<dbReference type="Proteomes" id="UP001153618">
    <property type="component" value="Unassembled WGS sequence"/>
</dbReference>
<dbReference type="AlphaFoldDB" id="A0A9W4IJ41"/>
<evidence type="ECO:0000256" key="4">
    <source>
        <dbReference type="ARBA" id="ARBA00018123"/>
    </source>
</evidence>
<dbReference type="SUPFAM" id="SSF52768">
    <property type="entry name" value="Arginase/deacetylase"/>
    <property type="match status" value="1"/>
</dbReference>
<accession>A0A9W4IJ41</accession>
<dbReference type="GO" id="GO:0005634">
    <property type="term" value="C:nucleus"/>
    <property type="evidence" value="ECO:0007669"/>
    <property type="project" value="TreeGrafter"/>
</dbReference>
<evidence type="ECO:0000313" key="14">
    <source>
        <dbReference type="Proteomes" id="UP001153618"/>
    </source>
</evidence>
<comment type="similarity">
    <text evidence="10 11">Belongs to the arginase family.</text>
</comment>
<comment type="cofactor">
    <cofactor evidence="12">
        <name>Mn(2+)</name>
        <dbReference type="ChEBI" id="CHEBI:29035"/>
    </cofactor>
    <text evidence="12">Binds 2 manganese ions per subunit.</text>
</comment>
<dbReference type="PANTHER" id="PTHR43782">
    <property type="entry name" value="ARGINASE"/>
    <property type="match status" value="1"/>
</dbReference>
<comment type="pathway">
    <text evidence="1">Nitrogen metabolism; urea cycle; L-ornithine and urea from L-arginine: step 1/1.</text>
</comment>
<dbReference type="PANTHER" id="PTHR43782:SF3">
    <property type="entry name" value="ARGINASE"/>
    <property type="match status" value="1"/>
</dbReference>
<evidence type="ECO:0000256" key="1">
    <source>
        <dbReference type="ARBA" id="ARBA00005098"/>
    </source>
</evidence>
<evidence type="ECO:0000256" key="3">
    <source>
        <dbReference type="ARBA" id="ARBA00012168"/>
    </source>
</evidence>
<dbReference type="FunFam" id="3.40.800.10:FF:000012">
    <property type="entry name" value="Arginase"/>
    <property type="match status" value="1"/>
</dbReference>
<organism evidence="13 14">
    <name type="scientific">Penicillium olsonii</name>
    <dbReference type="NCBI Taxonomy" id="99116"/>
    <lineage>
        <taxon>Eukaryota</taxon>
        <taxon>Fungi</taxon>
        <taxon>Dikarya</taxon>
        <taxon>Ascomycota</taxon>
        <taxon>Pezizomycotina</taxon>
        <taxon>Eurotiomycetes</taxon>
        <taxon>Eurotiomycetidae</taxon>
        <taxon>Eurotiales</taxon>
        <taxon>Aspergillaceae</taxon>
        <taxon>Penicillium</taxon>
    </lineage>
</organism>
<dbReference type="OrthoDB" id="9992747at2759"/>
<evidence type="ECO:0000313" key="13">
    <source>
        <dbReference type="EMBL" id="CAG8292875.1"/>
    </source>
</evidence>
<evidence type="ECO:0000256" key="10">
    <source>
        <dbReference type="PROSITE-ProRule" id="PRU00742"/>
    </source>
</evidence>
<dbReference type="InterPro" id="IPR020855">
    <property type="entry name" value="Ureohydrolase_Mn_BS"/>
</dbReference>
<comment type="catalytic activity">
    <reaction evidence="9 12">
        <text>L-arginine + H2O = urea + L-ornithine</text>
        <dbReference type="Rhea" id="RHEA:20569"/>
        <dbReference type="ChEBI" id="CHEBI:15377"/>
        <dbReference type="ChEBI" id="CHEBI:16199"/>
        <dbReference type="ChEBI" id="CHEBI:32682"/>
        <dbReference type="ChEBI" id="CHEBI:46911"/>
        <dbReference type="EC" id="3.5.3.1"/>
    </reaction>
</comment>
<proteinExistence type="inferred from homology"/>
<keyword evidence="6 12" id="KW-0479">Metal-binding</keyword>
<dbReference type="Gene3D" id="3.40.800.10">
    <property type="entry name" value="Ureohydrolase domain"/>
    <property type="match status" value="1"/>
</dbReference>
<dbReference type="GO" id="GO:0030145">
    <property type="term" value="F:manganese ion binding"/>
    <property type="evidence" value="ECO:0007669"/>
    <property type="project" value="TreeGrafter"/>
</dbReference>
<dbReference type="GO" id="GO:0005829">
    <property type="term" value="C:cytosol"/>
    <property type="evidence" value="ECO:0007669"/>
    <property type="project" value="TreeGrafter"/>
</dbReference>
<dbReference type="EC" id="3.5.3.1" evidence="3 12"/>